<dbReference type="GeneID" id="76984809"/>
<evidence type="ECO:0000313" key="1">
    <source>
        <dbReference type="EMBL" id="QJC95199.1"/>
    </source>
</evidence>
<dbReference type="Proteomes" id="UP000501048">
    <property type="component" value="Chromosome"/>
</dbReference>
<evidence type="ECO:0000313" key="2">
    <source>
        <dbReference type="Proteomes" id="UP000501048"/>
    </source>
</evidence>
<keyword evidence="2" id="KW-1185">Reference proteome</keyword>
<dbReference type="RefSeq" id="WP_244956483.1">
    <property type="nucleotide sequence ID" value="NZ_CP051464.1"/>
</dbReference>
<sequence length="104" mass="12260">MQFKDSGRNRAFSEFWAAHRFEEEADRIYHNSVYEVEDRSRHIEWVSSRQPAQDVTEKTAAGDVLPQAFIENTNAHWKVLHAEQSRILHIVALDTNRPEHLRAY</sequence>
<name>A0ABX6LTJ4_BACMO</name>
<reference evidence="1 2" key="1">
    <citation type="submission" date="2020-04" db="EMBL/GenBank/DDBJ databases">
        <title>Plant growth promoting and environmental Bacillus: genomic and epigenetic comparison.</title>
        <authorList>
            <person name="Reva O.N."/>
            <person name="Lutz S."/>
            <person name="Ahrens C.H."/>
        </authorList>
    </citation>
    <scope>NUCLEOTIDE SEQUENCE [LARGE SCALE GENOMIC DNA]</scope>
    <source>
        <strain evidence="1 2">UCMB5075</strain>
    </source>
</reference>
<dbReference type="EMBL" id="CP051464">
    <property type="protein sequence ID" value="QJC95199.1"/>
    <property type="molecule type" value="Genomic_DNA"/>
</dbReference>
<accession>A0ABX6LTJ4</accession>
<organism evidence="1 2">
    <name type="scientific">Bacillus mojavensis</name>
    <dbReference type="NCBI Taxonomy" id="72360"/>
    <lineage>
        <taxon>Bacteria</taxon>
        <taxon>Bacillati</taxon>
        <taxon>Bacillota</taxon>
        <taxon>Bacilli</taxon>
        <taxon>Bacillales</taxon>
        <taxon>Bacillaceae</taxon>
        <taxon>Bacillus</taxon>
    </lineage>
</organism>
<gene>
    <name evidence="1" type="ORF">HC660_07020</name>
</gene>
<protein>
    <submittedName>
        <fullName evidence="1">Malonyl CoA-acyl carrier protein transacylase</fullName>
    </submittedName>
</protein>
<proteinExistence type="predicted"/>